<feature type="compositionally biased region" description="Acidic residues" evidence="1">
    <location>
        <begin position="124"/>
        <end position="138"/>
    </location>
</feature>
<dbReference type="EMBL" id="ML996698">
    <property type="protein sequence ID" value="KAF2398984.1"/>
    <property type="molecule type" value="Genomic_DNA"/>
</dbReference>
<sequence length="346" mass="39150">MLSSSVSTTIQRAMPTPHHSAPSLAWSAPACAATRIRRSSLVDRPIFKQILADIDDIDVESPDENEIEEGFEAWWAEREESNDEPERVDHNSTSDGEPTLLDFDSSTDLISRAHDDHDDHGNDENNENDDVESDDDSDRSEYRLTLFGPDRGTPITPGADDDEPKFSFMDFYSDIESWLRNLDPTADPASRAGRRRLLAAIRDQLYKEYGPHKGHPLDSFAHTDPSPNACQRRDAIGYLFSRDADELRWERDLIDRDIMSEVELAERRRWEDGCRPAILAMTVGFTDRPEGPDPGACETPHSPFEQIGPDSQIREPDAEPISETGTEQGYVSRPVALRTWRKSRQI</sequence>
<evidence type="ECO:0000256" key="1">
    <source>
        <dbReference type="SAM" id="MobiDB-lite"/>
    </source>
</evidence>
<evidence type="ECO:0000313" key="3">
    <source>
        <dbReference type="Proteomes" id="UP000799640"/>
    </source>
</evidence>
<keyword evidence="3" id="KW-1185">Reference proteome</keyword>
<reference evidence="2" key="1">
    <citation type="journal article" date="2020" name="Stud. Mycol.">
        <title>101 Dothideomycetes genomes: a test case for predicting lifestyles and emergence of pathogens.</title>
        <authorList>
            <person name="Haridas S."/>
            <person name="Albert R."/>
            <person name="Binder M."/>
            <person name="Bloem J."/>
            <person name="Labutti K."/>
            <person name="Salamov A."/>
            <person name="Andreopoulos B."/>
            <person name="Baker S."/>
            <person name="Barry K."/>
            <person name="Bills G."/>
            <person name="Bluhm B."/>
            <person name="Cannon C."/>
            <person name="Castanera R."/>
            <person name="Culley D."/>
            <person name="Daum C."/>
            <person name="Ezra D."/>
            <person name="Gonzalez J."/>
            <person name="Henrissat B."/>
            <person name="Kuo A."/>
            <person name="Liang C."/>
            <person name="Lipzen A."/>
            <person name="Lutzoni F."/>
            <person name="Magnuson J."/>
            <person name="Mondo S."/>
            <person name="Nolan M."/>
            <person name="Ohm R."/>
            <person name="Pangilinan J."/>
            <person name="Park H.-J."/>
            <person name="Ramirez L."/>
            <person name="Alfaro M."/>
            <person name="Sun H."/>
            <person name="Tritt A."/>
            <person name="Yoshinaga Y."/>
            <person name="Zwiers L.-H."/>
            <person name="Turgeon B."/>
            <person name="Goodwin S."/>
            <person name="Spatafora J."/>
            <person name="Crous P."/>
            <person name="Grigoriev I."/>
        </authorList>
    </citation>
    <scope>NUCLEOTIDE SEQUENCE</scope>
    <source>
        <strain evidence="2">CBS 262.69</strain>
    </source>
</reference>
<feature type="region of interest" description="Disordered" evidence="1">
    <location>
        <begin position="78"/>
        <end position="164"/>
    </location>
</feature>
<dbReference type="AlphaFoldDB" id="A0A6G1HST8"/>
<feature type="compositionally biased region" description="Polar residues" evidence="1">
    <location>
        <begin position="1"/>
        <end position="11"/>
    </location>
</feature>
<evidence type="ECO:0000313" key="2">
    <source>
        <dbReference type="EMBL" id="KAF2398984.1"/>
    </source>
</evidence>
<protein>
    <submittedName>
        <fullName evidence="2">Uncharacterized protein</fullName>
    </submittedName>
</protein>
<name>A0A6G1HST8_9PEZI</name>
<feature type="region of interest" description="Disordered" evidence="1">
    <location>
        <begin position="286"/>
        <end position="332"/>
    </location>
</feature>
<gene>
    <name evidence="2" type="ORF">EJ06DRAFT_64797</name>
</gene>
<feature type="compositionally biased region" description="Basic and acidic residues" evidence="1">
    <location>
        <begin position="111"/>
        <end position="123"/>
    </location>
</feature>
<accession>A0A6G1HST8</accession>
<feature type="compositionally biased region" description="Basic and acidic residues" evidence="1">
    <location>
        <begin position="78"/>
        <end position="92"/>
    </location>
</feature>
<proteinExistence type="predicted"/>
<organism evidence="2 3">
    <name type="scientific">Trichodelitschia bisporula</name>
    <dbReference type="NCBI Taxonomy" id="703511"/>
    <lineage>
        <taxon>Eukaryota</taxon>
        <taxon>Fungi</taxon>
        <taxon>Dikarya</taxon>
        <taxon>Ascomycota</taxon>
        <taxon>Pezizomycotina</taxon>
        <taxon>Dothideomycetes</taxon>
        <taxon>Dothideomycetes incertae sedis</taxon>
        <taxon>Phaeotrichales</taxon>
        <taxon>Phaeotrichaceae</taxon>
        <taxon>Trichodelitschia</taxon>
    </lineage>
</organism>
<feature type="region of interest" description="Disordered" evidence="1">
    <location>
        <begin position="1"/>
        <end position="24"/>
    </location>
</feature>
<dbReference type="Proteomes" id="UP000799640">
    <property type="component" value="Unassembled WGS sequence"/>
</dbReference>